<dbReference type="InterPro" id="IPR041698">
    <property type="entry name" value="Methyltransf_25"/>
</dbReference>
<name>A0ABU9XVI7_9SPHN</name>
<dbReference type="InterPro" id="IPR029063">
    <property type="entry name" value="SAM-dependent_MTases_sf"/>
</dbReference>
<dbReference type="CDD" id="cd02440">
    <property type="entry name" value="AdoMet_MTases"/>
    <property type="match status" value="1"/>
</dbReference>
<proteinExistence type="predicted"/>
<protein>
    <submittedName>
        <fullName evidence="2">Class I SAM-dependent methyltransferase</fullName>
        <ecNumber evidence="2">2.1.-.-</ecNumber>
    </submittedName>
</protein>
<organism evidence="2 3">
    <name type="scientific">Sphingomonas qilianensis</name>
    <dbReference type="NCBI Taxonomy" id="1736690"/>
    <lineage>
        <taxon>Bacteria</taxon>
        <taxon>Pseudomonadati</taxon>
        <taxon>Pseudomonadota</taxon>
        <taxon>Alphaproteobacteria</taxon>
        <taxon>Sphingomonadales</taxon>
        <taxon>Sphingomonadaceae</taxon>
        <taxon>Sphingomonas</taxon>
    </lineage>
</organism>
<dbReference type="Pfam" id="PF13649">
    <property type="entry name" value="Methyltransf_25"/>
    <property type="match status" value="1"/>
</dbReference>
<dbReference type="EC" id="2.1.-.-" evidence="2"/>
<sequence length="350" mass="36890">MIRAPLPRLLEHHYVTLILDALHQAGVLAALEVPLHPSEVARRCGLDEALLAPLLTLACARSDLLDVLHDGRVVRTGGDAALDMTRHLLDQYVGGFGPTLGSLAVMLKGDGGRPAFDEQRHAAAFLGNDPFDSPLQEVARLILALGATGVVELGCGGAQTLCQLAARSPGLRGLGIDANPWMIGQAQRTVDRLGFRSRVELVCGDAIAVVRARGPAAMSNVQVVLASSFLNAFWRRASDLPDLIRALGALAPGRILIVSDYYGGLGQSEIDALAPRTLVHDIAQLASGQGVPGSSRILWSDAYAAGGATLLECHEACFDGIDRFIHVVELGESADAQFGPDLSGELRDGP</sequence>
<dbReference type="GO" id="GO:0008168">
    <property type="term" value="F:methyltransferase activity"/>
    <property type="evidence" value="ECO:0007669"/>
    <property type="project" value="UniProtKB-KW"/>
</dbReference>
<gene>
    <name evidence="2" type="ORF">ABC969_14105</name>
</gene>
<dbReference type="Proteomes" id="UP001404104">
    <property type="component" value="Unassembled WGS sequence"/>
</dbReference>
<keyword evidence="2" id="KW-0808">Transferase</keyword>
<evidence type="ECO:0000313" key="3">
    <source>
        <dbReference type="Proteomes" id="UP001404104"/>
    </source>
</evidence>
<feature type="domain" description="Methyltransferase" evidence="1">
    <location>
        <begin position="150"/>
        <end position="235"/>
    </location>
</feature>
<dbReference type="EMBL" id="JBDIMF010000006">
    <property type="protein sequence ID" value="MEN2787548.1"/>
    <property type="molecule type" value="Genomic_DNA"/>
</dbReference>
<dbReference type="Gene3D" id="3.40.50.150">
    <property type="entry name" value="Vaccinia Virus protein VP39"/>
    <property type="match status" value="1"/>
</dbReference>
<evidence type="ECO:0000259" key="1">
    <source>
        <dbReference type="Pfam" id="PF13649"/>
    </source>
</evidence>
<keyword evidence="3" id="KW-1185">Reference proteome</keyword>
<dbReference type="GO" id="GO:0032259">
    <property type="term" value="P:methylation"/>
    <property type="evidence" value="ECO:0007669"/>
    <property type="project" value="UniProtKB-KW"/>
</dbReference>
<keyword evidence="2" id="KW-0489">Methyltransferase</keyword>
<evidence type="ECO:0000313" key="2">
    <source>
        <dbReference type="EMBL" id="MEN2787548.1"/>
    </source>
</evidence>
<dbReference type="SUPFAM" id="SSF53335">
    <property type="entry name" value="S-adenosyl-L-methionine-dependent methyltransferases"/>
    <property type="match status" value="1"/>
</dbReference>
<comment type="caution">
    <text evidence="2">The sequence shown here is derived from an EMBL/GenBank/DDBJ whole genome shotgun (WGS) entry which is preliminary data.</text>
</comment>
<accession>A0ABU9XVI7</accession>
<reference evidence="2 3" key="1">
    <citation type="submission" date="2024-05" db="EMBL/GenBank/DDBJ databases">
        <authorList>
            <person name="Liu Q."/>
            <person name="Xin Y.-H."/>
        </authorList>
    </citation>
    <scope>NUCLEOTIDE SEQUENCE [LARGE SCALE GENOMIC DNA]</scope>
    <source>
        <strain evidence="2 3">CGMCC 1.15349</strain>
    </source>
</reference>
<dbReference type="RefSeq" id="WP_345865754.1">
    <property type="nucleotide sequence ID" value="NZ_JBDIMF010000006.1"/>
</dbReference>